<keyword evidence="2" id="KW-1185">Reference proteome</keyword>
<name>A0A443LWW6_9RHOB</name>
<dbReference type="EMBL" id="SAVA01000002">
    <property type="protein sequence ID" value="RWR53731.1"/>
    <property type="molecule type" value="Genomic_DNA"/>
</dbReference>
<proteinExistence type="predicted"/>
<gene>
    <name evidence="1" type="ORF">EOW66_03655</name>
</gene>
<organism evidence="1 2">
    <name type="scientific">Paenirhodobacter huangdaonensis</name>
    <dbReference type="NCBI Taxonomy" id="2501515"/>
    <lineage>
        <taxon>Bacteria</taxon>
        <taxon>Pseudomonadati</taxon>
        <taxon>Pseudomonadota</taxon>
        <taxon>Alphaproteobacteria</taxon>
        <taxon>Rhodobacterales</taxon>
        <taxon>Rhodobacter group</taxon>
        <taxon>Paenirhodobacter</taxon>
    </lineage>
</organism>
<evidence type="ECO:0000313" key="2">
    <source>
        <dbReference type="Proteomes" id="UP000288071"/>
    </source>
</evidence>
<accession>A0A443LWW6</accession>
<sequence>MTRITGGRTIPHPFRKTLSGHMRIREFLFITGVGLSCTGMAGAQSAVEHHLWQDARSFAPFSHTASAIVGPIRLSGMAEFATPGSRLTMTFGTGAQVEMVSEGGYWRSWDVANDGKQTAEMFRLAADPGALLNGNTLCGAGEGTTFVVFFESTMAPGGRLLNMDVFRGQTAPVDINSPGLCGTYSFLAEDLPVSPAAPDGADKWRSHSSTSPLDDSKSVVLSLDADSGATRFGDTITFYARCRSNKTEVYVYWGTYLGDDSHDVYQDWKNVVVRVGAGKARTERWGVSTDSKATFAPGWGGDLLKELLDQDRLVLQTIPYNEAPVTAIFDISGLRAHLGELAATCGWSF</sequence>
<evidence type="ECO:0000313" key="1">
    <source>
        <dbReference type="EMBL" id="RWR53731.1"/>
    </source>
</evidence>
<dbReference type="AlphaFoldDB" id="A0A443LWW6"/>
<reference evidence="2" key="1">
    <citation type="submission" date="2019-01" db="EMBL/GenBank/DDBJ databases">
        <title>Sinorhodobacter populi sp. nov. isolated from the symptomatic bark tissue of Populus euramericana canker.</title>
        <authorList>
            <person name="Li Y."/>
        </authorList>
    </citation>
    <scope>NUCLEOTIDE SEQUENCE [LARGE SCALE GENOMIC DNA]</scope>
    <source>
        <strain evidence="2">CGMCC 1.12963</strain>
    </source>
</reference>
<protein>
    <submittedName>
        <fullName evidence="1">Uncharacterized protein</fullName>
    </submittedName>
</protein>
<comment type="caution">
    <text evidence="1">The sequence shown here is derived from an EMBL/GenBank/DDBJ whole genome shotgun (WGS) entry which is preliminary data.</text>
</comment>
<dbReference type="Proteomes" id="UP000288071">
    <property type="component" value="Unassembled WGS sequence"/>
</dbReference>
<reference evidence="1 2" key="2">
    <citation type="submission" date="2019-01" db="EMBL/GenBank/DDBJ databases">
        <title>Sinorhodobacter populi sp. nov. isolated from the symptomatic bark tissue of Populus euramericana canker.</title>
        <authorList>
            <person name="Xu G."/>
        </authorList>
    </citation>
    <scope>NUCLEOTIDE SEQUENCE [LARGE SCALE GENOMIC DNA]</scope>
    <source>
        <strain evidence="1 2">CGMCC 1.12963</strain>
    </source>
</reference>